<dbReference type="Proteomes" id="UP001516400">
    <property type="component" value="Unassembled WGS sequence"/>
</dbReference>
<dbReference type="EMBL" id="JABFTP020000021">
    <property type="protein sequence ID" value="KAL3269742.1"/>
    <property type="molecule type" value="Genomic_DNA"/>
</dbReference>
<comment type="caution">
    <text evidence="1">The sequence shown here is derived from an EMBL/GenBank/DDBJ whole genome shotgun (WGS) entry which is preliminary data.</text>
</comment>
<evidence type="ECO:0000313" key="1">
    <source>
        <dbReference type="EMBL" id="KAL3269742.1"/>
    </source>
</evidence>
<organism evidence="1 2">
    <name type="scientific">Cryptolaemus montrouzieri</name>
    <dbReference type="NCBI Taxonomy" id="559131"/>
    <lineage>
        <taxon>Eukaryota</taxon>
        <taxon>Metazoa</taxon>
        <taxon>Ecdysozoa</taxon>
        <taxon>Arthropoda</taxon>
        <taxon>Hexapoda</taxon>
        <taxon>Insecta</taxon>
        <taxon>Pterygota</taxon>
        <taxon>Neoptera</taxon>
        <taxon>Endopterygota</taxon>
        <taxon>Coleoptera</taxon>
        <taxon>Polyphaga</taxon>
        <taxon>Cucujiformia</taxon>
        <taxon>Coccinelloidea</taxon>
        <taxon>Coccinellidae</taxon>
        <taxon>Scymninae</taxon>
        <taxon>Scymnini</taxon>
        <taxon>Cryptolaemus</taxon>
    </lineage>
</organism>
<protein>
    <submittedName>
        <fullName evidence="1">Uncharacterized protein</fullName>
    </submittedName>
</protein>
<sequence length="72" mass="8540">ESIQMNSVVIIPQSARKQNIQRDENCKVNTMKEDCYGLYSRWNHENGDLCYQNIRNVAAFDMAWIEVLEQMR</sequence>
<evidence type="ECO:0000313" key="2">
    <source>
        <dbReference type="Proteomes" id="UP001516400"/>
    </source>
</evidence>
<accession>A0ABD2MU18</accession>
<keyword evidence="2" id="KW-1185">Reference proteome</keyword>
<gene>
    <name evidence="1" type="ORF">HHI36_008802</name>
</gene>
<feature type="non-terminal residue" evidence="1">
    <location>
        <position position="1"/>
    </location>
</feature>
<proteinExistence type="predicted"/>
<reference evidence="1 2" key="1">
    <citation type="journal article" date="2021" name="BMC Biol.">
        <title>Horizontally acquired antibacterial genes associated with adaptive radiation of ladybird beetles.</title>
        <authorList>
            <person name="Li H.S."/>
            <person name="Tang X.F."/>
            <person name="Huang Y.H."/>
            <person name="Xu Z.Y."/>
            <person name="Chen M.L."/>
            <person name="Du X.Y."/>
            <person name="Qiu B.Y."/>
            <person name="Chen P.T."/>
            <person name="Zhang W."/>
            <person name="Slipinski A."/>
            <person name="Escalona H.E."/>
            <person name="Waterhouse R.M."/>
            <person name="Zwick A."/>
            <person name="Pang H."/>
        </authorList>
    </citation>
    <scope>NUCLEOTIDE SEQUENCE [LARGE SCALE GENOMIC DNA]</scope>
    <source>
        <strain evidence="1">SYSU2018</strain>
    </source>
</reference>
<name>A0ABD2MU18_9CUCU</name>
<dbReference type="AlphaFoldDB" id="A0ABD2MU18"/>